<protein>
    <recommendedName>
        <fullName evidence="2">KANL3/Tex30 alpha/beta hydrolase-like domain-containing protein</fullName>
    </recommendedName>
</protein>
<dbReference type="Gene3D" id="3.40.50.1820">
    <property type="entry name" value="alpha/beta hydrolase"/>
    <property type="match status" value="1"/>
</dbReference>
<keyword evidence="4" id="KW-1185">Reference proteome</keyword>
<feature type="region of interest" description="Disordered" evidence="1">
    <location>
        <begin position="1"/>
        <end position="93"/>
    </location>
</feature>
<dbReference type="SUPFAM" id="SSF53474">
    <property type="entry name" value="alpha/beta-Hydrolases"/>
    <property type="match status" value="1"/>
</dbReference>
<dbReference type="EMBL" id="LVCJ01000012">
    <property type="protein sequence ID" value="OAL37988.1"/>
    <property type="molecule type" value="Genomic_DNA"/>
</dbReference>
<dbReference type="OrthoDB" id="6415022at2759"/>
<dbReference type="RefSeq" id="XP_022503000.1">
    <property type="nucleotide sequence ID" value="XM_022641125.1"/>
</dbReference>
<feature type="compositionally biased region" description="Polar residues" evidence="1">
    <location>
        <begin position="115"/>
        <end position="130"/>
    </location>
</feature>
<dbReference type="Pfam" id="PF20408">
    <property type="entry name" value="Abhydrolase_11"/>
    <property type="match status" value="1"/>
</dbReference>
<name>A0A178D7C0_9EURO</name>
<reference evidence="3 4" key="1">
    <citation type="submission" date="2016-03" db="EMBL/GenBank/DDBJ databases">
        <title>The draft genome sequence of Fonsecaea nubica causative agent of cutaneous subcutaneous infection in human host.</title>
        <authorList>
            <person name="Costa F."/>
            <person name="Sybren D.H."/>
            <person name="Raittz R.T."/>
            <person name="Weiss V.A."/>
            <person name="Leao A.C."/>
            <person name="Gomes R."/>
            <person name="De Souza E.M."/>
            <person name="Pedrosa F.O."/>
            <person name="Steffens M.B."/>
            <person name="Bombassaro A."/>
            <person name="Tadra-Sfeir M.Z."/>
            <person name="Moreno L.F."/>
            <person name="Najafzadeh M.J."/>
            <person name="Felipe M.S."/>
            <person name="Teixeira M."/>
            <person name="Sun J."/>
            <person name="Xi L."/>
            <person name="Castro M.A."/>
            <person name="Vicente V.A."/>
        </authorList>
    </citation>
    <scope>NUCLEOTIDE SEQUENCE [LARGE SCALE GENOMIC DNA]</scope>
    <source>
        <strain evidence="3 4">CBS 269.64</strain>
    </source>
</reference>
<feature type="region of interest" description="Disordered" evidence="1">
    <location>
        <begin position="115"/>
        <end position="134"/>
    </location>
</feature>
<dbReference type="InterPro" id="IPR046879">
    <property type="entry name" value="KANL3/Tex30_Abhydrolase"/>
</dbReference>
<feature type="compositionally biased region" description="Low complexity" evidence="1">
    <location>
        <begin position="8"/>
        <end position="21"/>
    </location>
</feature>
<evidence type="ECO:0000256" key="1">
    <source>
        <dbReference type="SAM" id="MobiDB-lite"/>
    </source>
</evidence>
<dbReference type="PANTHER" id="PTHR13136">
    <property type="entry name" value="TESTIS DEVELOPMENT PROTEIN PRTD"/>
    <property type="match status" value="1"/>
</dbReference>
<dbReference type="Proteomes" id="UP000185904">
    <property type="component" value="Unassembled WGS sequence"/>
</dbReference>
<sequence>MAPRTRQRATSSAATIATATDKGTKAKAKAKANSKLAAQKESSHLEETGKGEARPDEARGDEPDPTKTKEKSKSTTNTKTTPANTTNNTLPPTLNLVSLTRKFTEFAISTPSSTAKLAKSPSTSTKTIPCQRSHAAPHPTSLIFTHGAGGDLSAAAMVNFSRGFAGTGSAVVMFQGNMNVKARAGLFGVVKEYEIEHGSVISADQDKGSPQGKSSVNVSGKKRKVTAVSTSTSTYSGSPPTSVAYGGRSMGARAAVIASHTDHGIKTLVLASYPLVGPGGAMRDQILLDIHADVDVLFISGDHDTMCPLDTLKSVRAKMKARTWRVVVEGADHGMNVRGGKKLKEGTERVGEECGRIAAEWLRERDLDKREMTVSWDGETGVVRGTVWVGRQTGSTQEQGGTSKRAKTKDDSNSGDEQGGDEAAMKVGVKRKRTKK</sequence>
<feature type="compositionally biased region" description="Basic and acidic residues" evidence="1">
    <location>
        <begin position="41"/>
        <end position="73"/>
    </location>
</feature>
<gene>
    <name evidence="3" type="ORF">AYO20_02821</name>
</gene>
<dbReference type="PANTHER" id="PTHR13136:SF11">
    <property type="entry name" value="TESTIS-EXPRESSED PROTEIN 30"/>
    <property type="match status" value="1"/>
</dbReference>
<evidence type="ECO:0000259" key="2">
    <source>
        <dbReference type="Pfam" id="PF20408"/>
    </source>
</evidence>
<proteinExistence type="predicted"/>
<evidence type="ECO:0000313" key="3">
    <source>
        <dbReference type="EMBL" id="OAL37988.1"/>
    </source>
</evidence>
<feature type="compositionally biased region" description="Low complexity" evidence="1">
    <location>
        <begin position="74"/>
        <end position="93"/>
    </location>
</feature>
<organism evidence="3 4">
    <name type="scientific">Fonsecaea nubica</name>
    <dbReference type="NCBI Taxonomy" id="856822"/>
    <lineage>
        <taxon>Eukaryota</taxon>
        <taxon>Fungi</taxon>
        <taxon>Dikarya</taxon>
        <taxon>Ascomycota</taxon>
        <taxon>Pezizomycotina</taxon>
        <taxon>Eurotiomycetes</taxon>
        <taxon>Chaetothyriomycetidae</taxon>
        <taxon>Chaetothyriales</taxon>
        <taxon>Herpotrichiellaceae</taxon>
        <taxon>Fonsecaea</taxon>
    </lineage>
</organism>
<dbReference type="GeneID" id="34586244"/>
<evidence type="ECO:0000313" key="4">
    <source>
        <dbReference type="Proteomes" id="UP000185904"/>
    </source>
</evidence>
<accession>A0A178D7C0</accession>
<dbReference type="AlphaFoldDB" id="A0A178D7C0"/>
<feature type="region of interest" description="Disordered" evidence="1">
    <location>
        <begin position="201"/>
        <end position="223"/>
    </location>
</feature>
<dbReference type="InterPro" id="IPR026555">
    <property type="entry name" value="NSL3/Tex30"/>
</dbReference>
<feature type="region of interest" description="Disordered" evidence="1">
    <location>
        <begin position="388"/>
        <end position="436"/>
    </location>
</feature>
<feature type="domain" description="KANL3/Tex30 alpha/beta hydrolase-like" evidence="2">
    <location>
        <begin position="240"/>
        <end position="340"/>
    </location>
</feature>
<dbReference type="InterPro" id="IPR029058">
    <property type="entry name" value="AB_hydrolase_fold"/>
</dbReference>
<comment type="caution">
    <text evidence="3">The sequence shown here is derived from an EMBL/GenBank/DDBJ whole genome shotgun (WGS) entry which is preliminary data.</text>
</comment>